<accession>A0A8T2N4Y0</accession>
<dbReference type="EMBL" id="JAFBMS010000189">
    <property type="protein sequence ID" value="KAG9333591.1"/>
    <property type="molecule type" value="Genomic_DNA"/>
</dbReference>
<dbReference type="AlphaFoldDB" id="A0A8T2N4Y0"/>
<name>A0A8T2N4Y0_9TELE</name>
<evidence type="ECO:0000313" key="1">
    <source>
        <dbReference type="EMBL" id="KAG9333591.1"/>
    </source>
</evidence>
<protein>
    <submittedName>
        <fullName evidence="1">Uncharacterized protein</fullName>
    </submittedName>
</protein>
<sequence>MIRSLFEKQHSGPKLRSSYIIIPSSSSLSIEEEEGGLGSPLLPNDFHSTDTLLERSSSNDTPKQMDSLLVRVISTHALLKTPFQ</sequence>
<gene>
    <name evidence="1" type="ORF">JZ751_010807</name>
</gene>
<evidence type="ECO:0000313" key="2">
    <source>
        <dbReference type="Proteomes" id="UP000824540"/>
    </source>
</evidence>
<comment type="caution">
    <text evidence="1">The sequence shown here is derived from an EMBL/GenBank/DDBJ whole genome shotgun (WGS) entry which is preliminary data.</text>
</comment>
<proteinExistence type="predicted"/>
<dbReference type="Proteomes" id="UP000824540">
    <property type="component" value="Unassembled WGS sequence"/>
</dbReference>
<reference evidence="1" key="1">
    <citation type="thesis" date="2021" institute="BYU ScholarsArchive" country="Provo, UT, USA">
        <title>Applications of and Algorithms for Genome Assembly and Genomic Analyses with an Emphasis on Marine Teleosts.</title>
        <authorList>
            <person name="Pickett B.D."/>
        </authorList>
    </citation>
    <scope>NUCLEOTIDE SEQUENCE</scope>
    <source>
        <strain evidence="1">HI-2016</strain>
    </source>
</reference>
<keyword evidence="2" id="KW-1185">Reference proteome</keyword>
<organism evidence="1 2">
    <name type="scientific">Albula glossodonta</name>
    <name type="common">roundjaw bonefish</name>
    <dbReference type="NCBI Taxonomy" id="121402"/>
    <lineage>
        <taxon>Eukaryota</taxon>
        <taxon>Metazoa</taxon>
        <taxon>Chordata</taxon>
        <taxon>Craniata</taxon>
        <taxon>Vertebrata</taxon>
        <taxon>Euteleostomi</taxon>
        <taxon>Actinopterygii</taxon>
        <taxon>Neopterygii</taxon>
        <taxon>Teleostei</taxon>
        <taxon>Albuliformes</taxon>
        <taxon>Albulidae</taxon>
        <taxon>Albula</taxon>
    </lineage>
</organism>